<dbReference type="GO" id="GO:0005737">
    <property type="term" value="C:cytoplasm"/>
    <property type="evidence" value="ECO:0007669"/>
    <property type="project" value="TreeGrafter"/>
</dbReference>
<accession>A0A7S1JFA8</accession>
<protein>
    <recommendedName>
        <fullName evidence="2">Peptidase C14 caspase domain-containing protein</fullName>
    </recommendedName>
</protein>
<evidence type="ECO:0000259" key="2">
    <source>
        <dbReference type="Pfam" id="PF00656"/>
    </source>
</evidence>
<dbReference type="Gene3D" id="3.40.50.12660">
    <property type="match status" value="1"/>
</dbReference>
<dbReference type="GO" id="GO:0004197">
    <property type="term" value="F:cysteine-type endopeptidase activity"/>
    <property type="evidence" value="ECO:0007669"/>
    <property type="project" value="InterPro"/>
</dbReference>
<dbReference type="InterPro" id="IPR050452">
    <property type="entry name" value="Metacaspase"/>
</dbReference>
<dbReference type="AlphaFoldDB" id="A0A7S1JFA8"/>
<dbReference type="Pfam" id="PF00656">
    <property type="entry name" value="Peptidase_C14"/>
    <property type="match status" value="1"/>
</dbReference>
<dbReference type="PANTHER" id="PTHR48104:SF30">
    <property type="entry name" value="METACASPASE-1"/>
    <property type="match status" value="1"/>
</dbReference>
<dbReference type="PANTHER" id="PTHR48104">
    <property type="entry name" value="METACASPASE-4"/>
    <property type="match status" value="1"/>
</dbReference>
<gene>
    <name evidence="3" type="ORF">EGYM00392_LOCUS53152</name>
</gene>
<feature type="domain" description="Peptidase C14 caspase" evidence="2">
    <location>
        <begin position="158"/>
        <end position="372"/>
    </location>
</feature>
<comment type="similarity">
    <text evidence="1">Belongs to the peptidase C14B family.</text>
</comment>
<name>A0A7S1JFA8_9EUGL</name>
<dbReference type="GO" id="GO:0006508">
    <property type="term" value="P:proteolysis"/>
    <property type="evidence" value="ECO:0007669"/>
    <property type="project" value="InterPro"/>
</dbReference>
<dbReference type="EMBL" id="HBGA01145287">
    <property type="protein sequence ID" value="CAD9041975.1"/>
    <property type="molecule type" value="Transcribed_RNA"/>
</dbReference>
<dbReference type="InterPro" id="IPR011600">
    <property type="entry name" value="Pept_C14_caspase"/>
</dbReference>
<sequence length="573" mass="62371">MAFHCTGQVGSGLRSCPLLKGNGQVCREPVAEGQIYCLPHALKLGDAICPGGAVIQMNMRMDTRPMPELSLYSREWICQGCGESRHVQGSELTPPVRPCKACGPSYESDWVCAEIDFKAQTRNGAGAASVKAGAQQAYHRIKAAPVPKGFLAPAGNMKALLIGLNYKGKGDELELSRSVDDITTIVEFLETQGWQTDDNHMKIMTDDGIGVNPTRDNVIEALNWFVGDAEPGDSLFMQFSGQGVLEEGCVLTAELDVVLEEEVFDIVANRLPPGVRLTVLADCCQPMTILQMPKNYYNDGGLRSHSISPWYRPVEFPADIVVFSMYPAGRGAHVPPGNVMGGAVSNAFMAMLLEAGTDITYHDLLIGMEEKIMNGGVRAVEVQIGVMCPRRFDPYKKLSLIATEDPLVPLSERAHASLTEAVRSMPAPLVAFNLEPDVCSQAQNDYYDEGCGNHSSTPVVPPYRTEDDGVISRGADQQKPVRGRKGELEPLGGYTVAPMEHGVNCKKDCCKIFNTYNAVRAATHVNHPELFENRDRLKHDNFPALWATRAPAQHAPKGLVIEHGTAYSVTTKA</sequence>
<proteinExistence type="inferred from homology"/>
<evidence type="ECO:0000313" key="3">
    <source>
        <dbReference type="EMBL" id="CAD9041975.1"/>
    </source>
</evidence>
<evidence type="ECO:0000256" key="1">
    <source>
        <dbReference type="ARBA" id="ARBA00009005"/>
    </source>
</evidence>
<reference evidence="3" key="1">
    <citation type="submission" date="2021-01" db="EMBL/GenBank/DDBJ databases">
        <authorList>
            <person name="Corre E."/>
            <person name="Pelletier E."/>
            <person name="Niang G."/>
            <person name="Scheremetjew M."/>
            <person name="Finn R."/>
            <person name="Kale V."/>
            <person name="Holt S."/>
            <person name="Cochrane G."/>
            <person name="Meng A."/>
            <person name="Brown T."/>
            <person name="Cohen L."/>
        </authorList>
    </citation>
    <scope>NUCLEOTIDE SEQUENCE</scope>
    <source>
        <strain evidence="3">NIES-381</strain>
    </source>
</reference>
<organism evidence="3">
    <name type="scientific">Eutreptiella gymnastica</name>
    <dbReference type="NCBI Taxonomy" id="73025"/>
    <lineage>
        <taxon>Eukaryota</taxon>
        <taxon>Discoba</taxon>
        <taxon>Euglenozoa</taxon>
        <taxon>Euglenida</taxon>
        <taxon>Spirocuta</taxon>
        <taxon>Euglenophyceae</taxon>
        <taxon>Eutreptiales</taxon>
        <taxon>Eutreptiaceae</taxon>
        <taxon>Eutreptiella</taxon>
    </lineage>
</organism>